<reference evidence="5 6" key="1">
    <citation type="submission" date="2017-04" db="EMBL/GenBank/DDBJ databases">
        <authorList>
            <person name="Afonso C.L."/>
            <person name="Miller P.J."/>
            <person name="Scott M.A."/>
            <person name="Spackman E."/>
            <person name="Goraichik I."/>
            <person name="Dimitrov K.M."/>
            <person name="Suarez D.L."/>
            <person name="Swayne D.E."/>
        </authorList>
    </citation>
    <scope>NUCLEOTIDE SEQUENCE [LARGE SCALE GENOMIC DNA]</scope>
    <source>
        <strain evidence="5 6">USBA 355</strain>
    </source>
</reference>
<comment type="subunit">
    <text evidence="3">Interacts with GyrB.</text>
</comment>
<dbReference type="GO" id="GO:0006355">
    <property type="term" value="P:regulation of DNA-templated transcription"/>
    <property type="evidence" value="ECO:0007669"/>
    <property type="project" value="InterPro"/>
</dbReference>
<sequence>MSEDDRIVPFPERRKKARAPRCPICGKPGIAAHEPFCSARCQQVDLGRWLNGSYRVETDEAPEEPPGSGGERSDG</sequence>
<evidence type="ECO:0000313" key="5">
    <source>
        <dbReference type="EMBL" id="SMF83492.1"/>
    </source>
</evidence>
<feature type="binding site" evidence="3">
    <location>
        <position position="25"/>
    </location>
    <ligand>
        <name>Zn(2+)</name>
        <dbReference type="ChEBI" id="CHEBI:29105"/>
    </ligand>
</feature>
<dbReference type="InterPro" id="IPR005584">
    <property type="entry name" value="DNA_gyrase_inhibitor_YacG"/>
</dbReference>
<feature type="binding site" evidence="3">
    <location>
        <position position="22"/>
    </location>
    <ligand>
        <name>Zn(2+)</name>
        <dbReference type="ChEBI" id="CHEBI:29105"/>
    </ligand>
</feature>
<organism evidence="5 6">
    <name type="scientific">Tistlia consotensis USBA 355</name>
    <dbReference type="NCBI Taxonomy" id="560819"/>
    <lineage>
        <taxon>Bacteria</taxon>
        <taxon>Pseudomonadati</taxon>
        <taxon>Pseudomonadota</taxon>
        <taxon>Alphaproteobacteria</taxon>
        <taxon>Rhodospirillales</taxon>
        <taxon>Rhodovibrionaceae</taxon>
        <taxon>Tistlia</taxon>
    </lineage>
</organism>
<dbReference type="Pfam" id="PF03884">
    <property type="entry name" value="YacG"/>
    <property type="match status" value="1"/>
</dbReference>
<feature type="region of interest" description="Disordered" evidence="4">
    <location>
        <begin position="55"/>
        <end position="75"/>
    </location>
</feature>
<dbReference type="SUPFAM" id="SSF57716">
    <property type="entry name" value="Glucocorticoid receptor-like (DNA-binding domain)"/>
    <property type="match status" value="1"/>
</dbReference>
<comment type="similarity">
    <text evidence="3">Belongs to the DNA gyrase inhibitor YacG family.</text>
</comment>
<dbReference type="STRING" id="560819.SAMN05428998_1506"/>
<feature type="binding site" evidence="3">
    <location>
        <position position="41"/>
    </location>
    <ligand>
        <name>Zn(2+)</name>
        <dbReference type="ChEBI" id="CHEBI:29105"/>
    </ligand>
</feature>
<evidence type="ECO:0000256" key="2">
    <source>
        <dbReference type="ARBA" id="ARBA00022833"/>
    </source>
</evidence>
<evidence type="ECO:0000256" key="1">
    <source>
        <dbReference type="ARBA" id="ARBA00022723"/>
    </source>
</evidence>
<feature type="binding site" evidence="3">
    <location>
        <position position="37"/>
    </location>
    <ligand>
        <name>Zn(2+)</name>
        <dbReference type="ChEBI" id="CHEBI:29105"/>
    </ligand>
</feature>
<evidence type="ECO:0000313" key="6">
    <source>
        <dbReference type="Proteomes" id="UP000192917"/>
    </source>
</evidence>
<proteinExistence type="inferred from homology"/>
<dbReference type="PANTHER" id="PTHR36150">
    <property type="entry name" value="DNA GYRASE INHIBITOR YACG"/>
    <property type="match status" value="1"/>
</dbReference>
<comment type="function">
    <text evidence="3">Inhibits all the catalytic activities of DNA gyrase by preventing its interaction with DNA. Acts by binding directly to the C-terminal domain of GyrB, which probably disrupts DNA binding by the gyrase.</text>
</comment>
<evidence type="ECO:0000256" key="3">
    <source>
        <dbReference type="HAMAP-Rule" id="MF_00649"/>
    </source>
</evidence>
<dbReference type="GO" id="GO:0008270">
    <property type="term" value="F:zinc ion binding"/>
    <property type="evidence" value="ECO:0007669"/>
    <property type="project" value="UniProtKB-UniRule"/>
</dbReference>
<dbReference type="GO" id="GO:0008657">
    <property type="term" value="F:DNA topoisomerase type II (double strand cut, ATP-hydrolyzing) inhibitor activity"/>
    <property type="evidence" value="ECO:0007669"/>
    <property type="project" value="UniProtKB-UniRule"/>
</dbReference>
<keyword evidence="1 3" id="KW-0479">Metal-binding</keyword>
<dbReference type="HAMAP" id="MF_00649">
    <property type="entry name" value="DNA_gyrase_inhibitor_YacG"/>
    <property type="match status" value="1"/>
</dbReference>
<dbReference type="Gene3D" id="3.30.50.10">
    <property type="entry name" value="Erythroid Transcription Factor GATA-1, subunit A"/>
    <property type="match status" value="1"/>
</dbReference>
<accession>A0A1Y6CRU4</accession>
<keyword evidence="6" id="KW-1185">Reference proteome</keyword>
<keyword evidence="2 3" id="KW-0862">Zinc</keyword>
<gene>
    <name evidence="3" type="primary">yacG</name>
    <name evidence="5" type="ORF">SAMN05428998_1506</name>
</gene>
<comment type="cofactor">
    <cofactor evidence="3">
        <name>Zn(2+)</name>
        <dbReference type="ChEBI" id="CHEBI:29105"/>
    </cofactor>
    <text evidence="3">Binds 1 zinc ion.</text>
</comment>
<protein>
    <recommendedName>
        <fullName evidence="3">DNA gyrase inhibitor YacG</fullName>
    </recommendedName>
</protein>
<dbReference type="Proteomes" id="UP000192917">
    <property type="component" value="Unassembled WGS sequence"/>
</dbReference>
<dbReference type="EMBL" id="FWZX01000050">
    <property type="protein sequence ID" value="SMF83492.1"/>
    <property type="molecule type" value="Genomic_DNA"/>
</dbReference>
<evidence type="ECO:0000256" key="4">
    <source>
        <dbReference type="SAM" id="MobiDB-lite"/>
    </source>
</evidence>
<dbReference type="InterPro" id="IPR013088">
    <property type="entry name" value="Znf_NHR/GATA"/>
</dbReference>
<dbReference type="PANTHER" id="PTHR36150:SF1">
    <property type="entry name" value="DNA GYRASE INHIBITOR YACG"/>
    <property type="match status" value="1"/>
</dbReference>
<dbReference type="RefSeq" id="WP_085127150.1">
    <property type="nucleotide sequence ID" value="NZ_FWZX01000050.1"/>
</dbReference>
<dbReference type="AlphaFoldDB" id="A0A1Y6CRU4"/>
<name>A0A1Y6CRU4_9PROT</name>